<reference evidence="3 4" key="1">
    <citation type="journal article" date="2013" name="Front. Microbiol.">
        <title>The genome of the endophytic bacterium H. frisingense GSF30(T) identifies diverse strategies in the Herbaspirillum genus to interact with plants.</title>
        <authorList>
            <person name="Straub D."/>
            <person name="Rothballer M."/>
            <person name="Hartmann A."/>
            <person name="Ludewig U."/>
        </authorList>
    </citation>
    <scope>NUCLEOTIDE SEQUENCE [LARGE SCALE GENOMIC DNA]</scope>
    <source>
        <strain evidence="3 4">GSF30</strain>
    </source>
</reference>
<dbReference type="EMBL" id="AEEC02000009">
    <property type="protein sequence ID" value="EOA05249.1"/>
    <property type="molecule type" value="Genomic_DNA"/>
</dbReference>
<dbReference type="RefSeq" id="WP_006462963.1">
    <property type="nucleotide sequence ID" value="NZ_AEEC02000009.1"/>
</dbReference>
<feature type="region of interest" description="Disordered" evidence="1">
    <location>
        <begin position="1"/>
        <end position="24"/>
    </location>
</feature>
<dbReference type="GO" id="GO:0016787">
    <property type="term" value="F:hydrolase activity"/>
    <property type="evidence" value="ECO:0007669"/>
    <property type="project" value="UniProtKB-KW"/>
</dbReference>
<dbReference type="InterPro" id="IPR032466">
    <property type="entry name" value="Metal_Hydrolase"/>
</dbReference>
<proteinExistence type="predicted"/>
<sequence>MTTSGFIPTETETPRMPTAPDASLPAQACDSHAHVFGPYAAFPLSTASNYPPPLAPAELHAQMLATVGAPRGVLVQPAPYGSDPACMLAAIAASAGQVRGIAVASADTPLATLQAWHAGGIRGLRFVEMFTPAGDRFAGSVGVGDLLQLAPAMREAGLHAQLWAPCAAYAQLLPQLRATGLTLVLDHMACLKVERGIDDPAFQTVLAALRDGDVWVKLSVCRVSGAAPAYADLKPFHDALVAANPARLLWGSDWPHVRMGEKAPDVGALIDLFHQWVPDAAVRQQILVDNPQTLYGFDQAGR</sequence>
<evidence type="ECO:0000256" key="1">
    <source>
        <dbReference type="SAM" id="MobiDB-lite"/>
    </source>
</evidence>
<dbReference type="Pfam" id="PF04909">
    <property type="entry name" value="Amidohydro_2"/>
    <property type="match status" value="1"/>
</dbReference>
<gene>
    <name evidence="3" type="ORF">HFRIS_008906</name>
</gene>
<name>A0AAI9IFT2_9BURK</name>
<dbReference type="PANTHER" id="PTHR35563">
    <property type="entry name" value="BARREL METAL-DEPENDENT HYDROLASE, PUTATIVE (AFU_ORTHOLOGUE AFUA_1G16240)-RELATED"/>
    <property type="match status" value="1"/>
</dbReference>
<dbReference type="SUPFAM" id="SSF51556">
    <property type="entry name" value="Metallo-dependent hydrolases"/>
    <property type="match status" value="1"/>
</dbReference>
<accession>A0AAI9IFT2</accession>
<protein>
    <submittedName>
        <fullName evidence="3">2-pyrone-4,6-dicarboxylic acid hydrolase</fullName>
    </submittedName>
</protein>
<organism evidence="3 4">
    <name type="scientific">Herbaspirillum frisingense GSF30</name>
    <dbReference type="NCBI Taxonomy" id="864073"/>
    <lineage>
        <taxon>Bacteria</taxon>
        <taxon>Pseudomonadati</taxon>
        <taxon>Pseudomonadota</taxon>
        <taxon>Betaproteobacteria</taxon>
        <taxon>Burkholderiales</taxon>
        <taxon>Oxalobacteraceae</taxon>
        <taxon>Herbaspirillum</taxon>
    </lineage>
</organism>
<evidence type="ECO:0000313" key="4">
    <source>
        <dbReference type="Proteomes" id="UP000006772"/>
    </source>
</evidence>
<dbReference type="InterPro" id="IPR052358">
    <property type="entry name" value="Aro_Compnd_Degr_Hydrolases"/>
</dbReference>
<comment type="caution">
    <text evidence="3">The sequence shown here is derived from an EMBL/GenBank/DDBJ whole genome shotgun (WGS) entry which is preliminary data.</text>
</comment>
<feature type="domain" description="Amidohydrolase-related" evidence="2">
    <location>
        <begin position="29"/>
        <end position="297"/>
    </location>
</feature>
<dbReference type="InterPro" id="IPR006680">
    <property type="entry name" value="Amidohydro-rel"/>
</dbReference>
<dbReference type="PANTHER" id="PTHR35563:SF2">
    <property type="entry name" value="BARREL METAL-DEPENDENT HYDROLASE, PUTATIVE (AFU_ORTHOLOGUE AFUA_1G16240)-RELATED"/>
    <property type="match status" value="1"/>
</dbReference>
<keyword evidence="3" id="KW-0378">Hydrolase</keyword>
<evidence type="ECO:0000313" key="3">
    <source>
        <dbReference type="EMBL" id="EOA05249.1"/>
    </source>
</evidence>
<dbReference type="Gene3D" id="3.20.20.140">
    <property type="entry name" value="Metal-dependent hydrolases"/>
    <property type="match status" value="1"/>
</dbReference>
<evidence type="ECO:0000259" key="2">
    <source>
        <dbReference type="Pfam" id="PF04909"/>
    </source>
</evidence>
<dbReference type="AlphaFoldDB" id="A0AAI9IFT2"/>
<dbReference type="Proteomes" id="UP000006772">
    <property type="component" value="Unassembled WGS sequence"/>
</dbReference>